<evidence type="ECO:0000256" key="2">
    <source>
        <dbReference type="SAM" id="SignalP"/>
    </source>
</evidence>
<feature type="chain" id="PRO_5017203093" evidence="2">
    <location>
        <begin position="29"/>
        <end position="239"/>
    </location>
</feature>
<dbReference type="EMBL" id="QXDC01000004">
    <property type="protein sequence ID" value="RIA37414.1"/>
    <property type="molecule type" value="Genomic_DNA"/>
</dbReference>
<keyword evidence="1" id="KW-0175">Coiled coil</keyword>
<evidence type="ECO:0000313" key="3">
    <source>
        <dbReference type="EMBL" id="RIA37414.1"/>
    </source>
</evidence>
<evidence type="ECO:0000313" key="4">
    <source>
        <dbReference type="Proteomes" id="UP000266568"/>
    </source>
</evidence>
<dbReference type="NCBIfam" id="TIGR02780">
    <property type="entry name" value="TrbJ_Ti"/>
    <property type="match status" value="1"/>
</dbReference>
<comment type="caution">
    <text evidence="3">The sequence shown here is derived from an EMBL/GenBank/DDBJ whole genome shotgun (WGS) entry which is preliminary data.</text>
</comment>
<sequence length="239" mass="25486">MTRFQLRHAMIAGVAMIAIAGASAPANAQFFGGIVYDPTNYAQNVLTAARSLQQINNQIQSLQNEASSLVNEAKNLASLPFSSLQQLQAQVAQTQQLLGQAQRIAYDVQQIEQAFSTRYRNIDLNASDQALIDGAQDRWETSVAGFEDALKVQAGVVGNIDGTRTAMSNIVGASQSASGALQAAQAGNQLLALQSQQIADLTALLAAQGRAQSLESARDAATEAQGREQFRRFMTRSGN</sequence>
<reference evidence="3 4" key="1">
    <citation type="submission" date="2018-08" db="EMBL/GenBank/DDBJ databases">
        <title>Genomic Encyclopedia of Type Strains, Phase IV (KMG-IV): sequencing the most valuable type-strain genomes for metagenomic binning, comparative biology and taxonomic classification.</title>
        <authorList>
            <person name="Goeker M."/>
        </authorList>
    </citation>
    <scope>NUCLEOTIDE SEQUENCE [LARGE SCALE GENOMIC DNA]</scope>
    <source>
        <strain evidence="3 4">DSM 25527</strain>
    </source>
</reference>
<dbReference type="InterPro" id="IPR014147">
    <property type="entry name" value="T4SS_TrbJ"/>
</dbReference>
<keyword evidence="4" id="KW-1185">Reference proteome</keyword>
<dbReference type="AlphaFoldDB" id="A0A397NUM6"/>
<organism evidence="3 4">
    <name type="scientific">Hephaestia caeni</name>
    <dbReference type="NCBI Taxonomy" id="645617"/>
    <lineage>
        <taxon>Bacteria</taxon>
        <taxon>Pseudomonadati</taxon>
        <taxon>Pseudomonadota</taxon>
        <taxon>Alphaproteobacteria</taxon>
        <taxon>Sphingomonadales</taxon>
        <taxon>Sphingomonadaceae</taxon>
        <taxon>Hephaestia</taxon>
    </lineage>
</organism>
<feature type="signal peptide" evidence="2">
    <location>
        <begin position="1"/>
        <end position="28"/>
    </location>
</feature>
<dbReference type="NCBIfam" id="NF010448">
    <property type="entry name" value="PRK13874.1"/>
    <property type="match status" value="1"/>
</dbReference>
<gene>
    <name evidence="3" type="ORF">DFR49_3298</name>
</gene>
<name>A0A397NUM6_9SPHN</name>
<keyword evidence="2" id="KW-0732">Signal</keyword>
<dbReference type="Proteomes" id="UP000266568">
    <property type="component" value="Unassembled WGS sequence"/>
</dbReference>
<proteinExistence type="predicted"/>
<dbReference type="RefSeq" id="WP_119036730.1">
    <property type="nucleotide sequence ID" value="NZ_QXDC01000004.1"/>
</dbReference>
<protein>
    <submittedName>
        <fullName evidence="3">P-type conjugative transfer protein TrbJ</fullName>
    </submittedName>
</protein>
<accession>A0A397NUM6</accession>
<feature type="coiled-coil region" evidence="1">
    <location>
        <begin position="45"/>
        <end position="104"/>
    </location>
</feature>
<evidence type="ECO:0000256" key="1">
    <source>
        <dbReference type="SAM" id="Coils"/>
    </source>
</evidence>
<dbReference type="OrthoDB" id="9807335at2"/>